<reference evidence="1" key="1">
    <citation type="journal article" date="2019" name="bioRxiv">
        <title>The Genome of the Zebra Mussel, Dreissena polymorpha: A Resource for Invasive Species Research.</title>
        <authorList>
            <person name="McCartney M.A."/>
            <person name="Auch B."/>
            <person name="Kono T."/>
            <person name="Mallez S."/>
            <person name="Zhang Y."/>
            <person name="Obille A."/>
            <person name="Becker A."/>
            <person name="Abrahante J.E."/>
            <person name="Garbe J."/>
            <person name="Badalamenti J.P."/>
            <person name="Herman A."/>
            <person name="Mangelson H."/>
            <person name="Liachko I."/>
            <person name="Sullivan S."/>
            <person name="Sone E.D."/>
            <person name="Koren S."/>
            <person name="Silverstein K.A.T."/>
            <person name="Beckman K.B."/>
            <person name="Gohl D.M."/>
        </authorList>
    </citation>
    <scope>NUCLEOTIDE SEQUENCE</scope>
    <source>
        <strain evidence="1">Duluth1</strain>
        <tissue evidence="1">Whole animal</tissue>
    </source>
</reference>
<dbReference type="AlphaFoldDB" id="A0A9D4DEJ0"/>
<evidence type="ECO:0000313" key="2">
    <source>
        <dbReference type="Proteomes" id="UP000828390"/>
    </source>
</evidence>
<protein>
    <submittedName>
        <fullName evidence="1">Uncharacterized protein</fullName>
    </submittedName>
</protein>
<organism evidence="1 2">
    <name type="scientific">Dreissena polymorpha</name>
    <name type="common">Zebra mussel</name>
    <name type="synonym">Mytilus polymorpha</name>
    <dbReference type="NCBI Taxonomy" id="45954"/>
    <lineage>
        <taxon>Eukaryota</taxon>
        <taxon>Metazoa</taxon>
        <taxon>Spiralia</taxon>
        <taxon>Lophotrochozoa</taxon>
        <taxon>Mollusca</taxon>
        <taxon>Bivalvia</taxon>
        <taxon>Autobranchia</taxon>
        <taxon>Heteroconchia</taxon>
        <taxon>Euheterodonta</taxon>
        <taxon>Imparidentia</taxon>
        <taxon>Neoheterodontei</taxon>
        <taxon>Myida</taxon>
        <taxon>Dreissenoidea</taxon>
        <taxon>Dreissenidae</taxon>
        <taxon>Dreissena</taxon>
    </lineage>
</organism>
<proteinExistence type="predicted"/>
<reference evidence="1" key="2">
    <citation type="submission" date="2020-11" db="EMBL/GenBank/DDBJ databases">
        <authorList>
            <person name="McCartney M.A."/>
            <person name="Auch B."/>
            <person name="Kono T."/>
            <person name="Mallez S."/>
            <person name="Becker A."/>
            <person name="Gohl D.M."/>
            <person name="Silverstein K.A.T."/>
            <person name="Koren S."/>
            <person name="Bechman K.B."/>
            <person name="Herman A."/>
            <person name="Abrahante J.E."/>
            <person name="Garbe J."/>
        </authorList>
    </citation>
    <scope>NUCLEOTIDE SEQUENCE</scope>
    <source>
        <strain evidence="1">Duluth1</strain>
        <tissue evidence="1">Whole animal</tissue>
    </source>
</reference>
<dbReference type="Proteomes" id="UP000828390">
    <property type="component" value="Unassembled WGS sequence"/>
</dbReference>
<dbReference type="EMBL" id="JAIWYP010000010">
    <property type="protein sequence ID" value="KAH3746647.1"/>
    <property type="molecule type" value="Genomic_DNA"/>
</dbReference>
<keyword evidence="2" id="KW-1185">Reference proteome</keyword>
<comment type="caution">
    <text evidence="1">The sequence shown here is derived from an EMBL/GenBank/DDBJ whole genome shotgun (WGS) entry which is preliminary data.</text>
</comment>
<sequence>MRYMYDTVQFNVTFQPYQSFIVQDSSSSSMWWTAVDGPRALMRLMILRSSVVVSFSSS</sequence>
<evidence type="ECO:0000313" key="1">
    <source>
        <dbReference type="EMBL" id="KAH3746647.1"/>
    </source>
</evidence>
<accession>A0A9D4DEJ0</accession>
<name>A0A9D4DEJ0_DREPO</name>
<gene>
    <name evidence="1" type="ORF">DPMN_181057</name>
</gene>